<name>A0ABP6V8M5_9GAMM</name>
<sequence>MTDKPFSQACENNKRPILAVLRQVFGRSGVVLEVGSGTGQHGVFFAGQLPHLHWQPSDRAENIPGMSLWFAEAGLANLLPPLVLDVTQDGWPAGRYQGVFTANTLHIMSWSEVEAMFAGLARVLAPEAWVCIYGPFNYEGRFTSPSNRAFDAMLRSQNSRMGIRDIADVTELAERHGLALQADHAMPANNRLLVFQYHR</sequence>
<organism evidence="1 2">
    <name type="scientific">Zobellella aerophila</name>
    <dbReference type="NCBI Taxonomy" id="870480"/>
    <lineage>
        <taxon>Bacteria</taxon>
        <taxon>Pseudomonadati</taxon>
        <taxon>Pseudomonadota</taxon>
        <taxon>Gammaproteobacteria</taxon>
        <taxon>Aeromonadales</taxon>
        <taxon>Aeromonadaceae</taxon>
        <taxon>Zobellella</taxon>
    </lineage>
</organism>
<dbReference type="InterPro" id="IPR029063">
    <property type="entry name" value="SAM-dependent_MTases_sf"/>
</dbReference>
<dbReference type="PANTHER" id="PTHR20974:SF0">
    <property type="entry name" value="UPF0585 PROTEIN CG18661"/>
    <property type="match status" value="1"/>
</dbReference>
<dbReference type="Gene3D" id="3.40.50.150">
    <property type="entry name" value="Vaccinia Virus protein VP39"/>
    <property type="match status" value="1"/>
</dbReference>
<keyword evidence="2" id="KW-1185">Reference proteome</keyword>
<proteinExistence type="predicted"/>
<gene>
    <name evidence="1" type="ORF">GCM10022394_05100</name>
</gene>
<accession>A0ABP6V8M5</accession>
<dbReference type="EMBL" id="BAABCX010000001">
    <property type="protein sequence ID" value="GAA3528904.1"/>
    <property type="molecule type" value="Genomic_DNA"/>
</dbReference>
<reference evidence="2" key="1">
    <citation type="journal article" date="2019" name="Int. J. Syst. Evol. Microbiol.">
        <title>The Global Catalogue of Microorganisms (GCM) 10K type strain sequencing project: providing services to taxonomists for standard genome sequencing and annotation.</title>
        <authorList>
            <consortium name="The Broad Institute Genomics Platform"/>
            <consortium name="The Broad Institute Genome Sequencing Center for Infectious Disease"/>
            <person name="Wu L."/>
            <person name="Ma J."/>
        </authorList>
    </citation>
    <scope>NUCLEOTIDE SEQUENCE [LARGE SCALE GENOMIC DNA]</scope>
    <source>
        <strain evidence="2">JCM 17110</strain>
    </source>
</reference>
<dbReference type="Pfam" id="PF06080">
    <property type="entry name" value="DUF938"/>
    <property type="match status" value="1"/>
</dbReference>
<evidence type="ECO:0000313" key="2">
    <source>
        <dbReference type="Proteomes" id="UP001500795"/>
    </source>
</evidence>
<dbReference type="GO" id="GO:0008168">
    <property type="term" value="F:methyltransferase activity"/>
    <property type="evidence" value="ECO:0007669"/>
    <property type="project" value="UniProtKB-KW"/>
</dbReference>
<dbReference type="SUPFAM" id="SSF53335">
    <property type="entry name" value="S-adenosyl-L-methionine-dependent methyltransferases"/>
    <property type="match status" value="1"/>
</dbReference>
<comment type="caution">
    <text evidence="1">The sequence shown here is derived from an EMBL/GenBank/DDBJ whole genome shotgun (WGS) entry which is preliminary data.</text>
</comment>
<dbReference type="PANTHER" id="PTHR20974">
    <property type="entry name" value="UPF0585 PROTEIN CG18661"/>
    <property type="match status" value="1"/>
</dbReference>
<dbReference type="Proteomes" id="UP001500795">
    <property type="component" value="Unassembled WGS sequence"/>
</dbReference>
<protein>
    <submittedName>
        <fullName evidence="1">Class I SAM-dependent methyltransferase</fullName>
    </submittedName>
</protein>
<dbReference type="InterPro" id="IPR010342">
    <property type="entry name" value="DUF938"/>
</dbReference>
<keyword evidence="1" id="KW-0489">Methyltransferase</keyword>
<keyword evidence="1" id="KW-0808">Transferase</keyword>
<dbReference type="GO" id="GO:0032259">
    <property type="term" value="P:methylation"/>
    <property type="evidence" value="ECO:0007669"/>
    <property type="project" value="UniProtKB-KW"/>
</dbReference>
<evidence type="ECO:0000313" key="1">
    <source>
        <dbReference type="EMBL" id="GAA3528904.1"/>
    </source>
</evidence>
<dbReference type="RefSeq" id="WP_344954407.1">
    <property type="nucleotide sequence ID" value="NZ_BAABCX010000001.1"/>
</dbReference>